<dbReference type="InterPro" id="IPR013655">
    <property type="entry name" value="PAS_fold_3"/>
</dbReference>
<dbReference type="InterPro" id="IPR036097">
    <property type="entry name" value="HisK_dim/P_sf"/>
</dbReference>
<dbReference type="Gene3D" id="3.30.565.10">
    <property type="entry name" value="Histidine kinase-like ATPase, C-terminal domain"/>
    <property type="match status" value="1"/>
</dbReference>
<dbReference type="SUPFAM" id="SSF55785">
    <property type="entry name" value="PYP-like sensor domain (PAS domain)"/>
    <property type="match status" value="2"/>
</dbReference>
<dbReference type="SMART" id="SM00387">
    <property type="entry name" value="HATPase_c"/>
    <property type="match status" value="1"/>
</dbReference>
<dbReference type="InterPro" id="IPR004358">
    <property type="entry name" value="Sig_transdc_His_kin-like_C"/>
</dbReference>
<dbReference type="SUPFAM" id="SSF47384">
    <property type="entry name" value="Homodimeric domain of signal transducing histidine kinase"/>
    <property type="match status" value="1"/>
</dbReference>
<keyword evidence="5" id="KW-0175">Coiled coil</keyword>
<dbReference type="SMART" id="SM00086">
    <property type="entry name" value="PAC"/>
    <property type="match status" value="1"/>
</dbReference>
<feature type="domain" description="Response regulatory" evidence="7">
    <location>
        <begin position="581"/>
        <end position="694"/>
    </location>
</feature>
<dbReference type="InterPro" id="IPR005467">
    <property type="entry name" value="His_kinase_dom"/>
</dbReference>
<dbReference type="InterPro" id="IPR035965">
    <property type="entry name" value="PAS-like_dom_sf"/>
</dbReference>
<dbReference type="InterPro" id="IPR003594">
    <property type="entry name" value="HATPase_dom"/>
</dbReference>
<feature type="coiled-coil region" evidence="5">
    <location>
        <begin position="292"/>
        <end position="323"/>
    </location>
</feature>
<evidence type="ECO:0000313" key="9">
    <source>
        <dbReference type="EMBL" id="NKE43498.1"/>
    </source>
</evidence>
<dbReference type="PROSITE" id="PS50109">
    <property type="entry name" value="HIS_KIN"/>
    <property type="match status" value="1"/>
</dbReference>
<feature type="modified residue" description="4-aspartylphosphate" evidence="4">
    <location>
        <position position="632"/>
    </location>
</feature>
<reference evidence="9 10" key="1">
    <citation type="submission" date="2020-03" db="EMBL/GenBank/DDBJ databases">
        <title>Roseomonas selenitidurans sp. nov. isolated from soil.</title>
        <authorList>
            <person name="Liu H."/>
        </authorList>
    </citation>
    <scope>NUCLEOTIDE SEQUENCE [LARGE SCALE GENOMIC DNA]</scope>
    <source>
        <strain evidence="9 10">JCM 15073</strain>
    </source>
</reference>
<gene>
    <name evidence="9" type="ORF">HB662_01825</name>
</gene>
<name>A0ABX1ESI8_9PROT</name>
<dbReference type="SUPFAM" id="SSF55874">
    <property type="entry name" value="ATPase domain of HSP90 chaperone/DNA topoisomerase II/histidine kinase"/>
    <property type="match status" value="1"/>
</dbReference>
<dbReference type="Pfam" id="PF00072">
    <property type="entry name" value="Response_reg"/>
    <property type="match status" value="1"/>
</dbReference>
<evidence type="ECO:0000259" key="7">
    <source>
        <dbReference type="PROSITE" id="PS50110"/>
    </source>
</evidence>
<feature type="domain" description="Histidine kinase" evidence="6">
    <location>
        <begin position="339"/>
        <end position="560"/>
    </location>
</feature>
<dbReference type="PRINTS" id="PR00344">
    <property type="entry name" value="BCTRLSENSOR"/>
</dbReference>
<protein>
    <recommendedName>
        <fullName evidence="2">histidine kinase</fullName>
        <ecNumber evidence="2">2.7.13.3</ecNumber>
    </recommendedName>
</protein>
<dbReference type="PANTHER" id="PTHR43065">
    <property type="entry name" value="SENSOR HISTIDINE KINASE"/>
    <property type="match status" value="1"/>
</dbReference>
<dbReference type="EMBL" id="JAAVTX010000001">
    <property type="protein sequence ID" value="NKE43498.1"/>
    <property type="molecule type" value="Genomic_DNA"/>
</dbReference>
<dbReference type="Pfam" id="PF00512">
    <property type="entry name" value="HisKA"/>
    <property type="match status" value="1"/>
</dbReference>
<evidence type="ECO:0000259" key="8">
    <source>
        <dbReference type="PROSITE" id="PS50113"/>
    </source>
</evidence>
<evidence type="ECO:0000256" key="4">
    <source>
        <dbReference type="PROSITE-ProRule" id="PRU00169"/>
    </source>
</evidence>
<dbReference type="SMART" id="SM00448">
    <property type="entry name" value="REC"/>
    <property type="match status" value="1"/>
</dbReference>
<feature type="domain" description="PAC" evidence="8">
    <location>
        <begin position="249"/>
        <end position="301"/>
    </location>
</feature>
<evidence type="ECO:0000313" key="10">
    <source>
        <dbReference type="Proteomes" id="UP000765160"/>
    </source>
</evidence>
<evidence type="ECO:0000259" key="6">
    <source>
        <dbReference type="PROSITE" id="PS50109"/>
    </source>
</evidence>
<dbReference type="InterPro" id="IPR003661">
    <property type="entry name" value="HisK_dim/P_dom"/>
</dbReference>
<comment type="caution">
    <text evidence="9">The sequence shown here is derived from an EMBL/GenBank/DDBJ whole genome shotgun (WGS) entry which is preliminary data.</text>
</comment>
<evidence type="ECO:0000256" key="2">
    <source>
        <dbReference type="ARBA" id="ARBA00012438"/>
    </source>
</evidence>
<dbReference type="InterPro" id="IPR011006">
    <property type="entry name" value="CheY-like_superfamily"/>
</dbReference>
<dbReference type="NCBIfam" id="TIGR00229">
    <property type="entry name" value="sensory_box"/>
    <property type="match status" value="1"/>
</dbReference>
<dbReference type="PROSITE" id="PS50110">
    <property type="entry name" value="RESPONSE_REGULATORY"/>
    <property type="match status" value="1"/>
</dbReference>
<dbReference type="InterPro" id="IPR036890">
    <property type="entry name" value="HATPase_C_sf"/>
</dbReference>
<proteinExistence type="predicted"/>
<evidence type="ECO:0000256" key="1">
    <source>
        <dbReference type="ARBA" id="ARBA00000085"/>
    </source>
</evidence>
<evidence type="ECO:0000256" key="3">
    <source>
        <dbReference type="ARBA" id="ARBA00022553"/>
    </source>
</evidence>
<evidence type="ECO:0000256" key="5">
    <source>
        <dbReference type="SAM" id="Coils"/>
    </source>
</evidence>
<dbReference type="Gene3D" id="1.10.287.130">
    <property type="match status" value="1"/>
</dbReference>
<dbReference type="PROSITE" id="PS50113">
    <property type="entry name" value="PAC"/>
    <property type="match status" value="1"/>
</dbReference>
<dbReference type="InterPro" id="IPR000700">
    <property type="entry name" value="PAS-assoc_C"/>
</dbReference>
<dbReference type="SUPFAM" id="SSF52172">
    <property type="entry name" value="CheY-like"/>
    <property type="match status" value="1"/>
</dbReference>
<dbReference type="Pfam" id="PF08447">
    <property type="entry name" value="PAS_3"/>
    <property type="match status" value="1"/>
</dbReference>
<dbReference type="Gene3D" id="3.30.450.20">
    <property type="entry name" value="PAS domain"/>
    <property type="match status" value="2"/>
</dbReference>
<dbReference type="CDD" id="cd00082">
    <property type="entry name" value="HisKA"/>
    <property type="match status" value="1"/>
</dbReference>
<dbReference type="Pfam" id="PF02518">
    <property type="entry name" value="HATPase_c"/>
    <property type="match status" value="1"/>
</dbReference>
<dbReference type="PANTHER" id="PTHR43065:SF49">
    <property type="entry name" value="HISTIDINE KINASE"/>
    <property type="match status" value="1"/>
</dbReference>
<comment type="catalytic activity">
    <reaction evidence="1">
        <text>ATP + protein L-histidine = ADP + protein N-phospho-L-histidine.</text>
        <dbReference type="EC" id="2.7.13.3"/>
    </reaction>
</comment>
<dbReference type="InterPro" id="IPR000014">
    <property type="entry name" value="PAS"/>
</dbReference>
<dbReference type="Proteomes" id="UP000765160">
    <property type="component" value="Unassembled WGS sequence"/>
</dbReference>
<dbReference type="Gene3D" id="3.40.50.2300">
    <property type="match status" value="1"/>
</dbReference>
<dbReference type="InterPro" id="IPR001789">
    <property type="entry name" value="Sig_transdc_resp-reg_receiver"/>
</dbReference>
<dbReference type="RefSeq" id="WP_168046537.1">
    <property type="nucleotide sequence ID" value="NZ_JAATJR010000001.1"/>
</dbReference>
<keyword evidence="10" id="KW-1185">Reference proteome</keyword>
<organism evidence="9 10">
    <name type="scientific">Falsiroseomonas frigidaquae</name>
    <dbReference type="NCBI Taxonomy" id="487318"/>
    <lineage>
        <taxon>Bacteria</taxon>
        <taxon>Pseudomonadati</taxon>
        <taxon>Pseudomonadota</taxon>
        <taxon>Alphaproteobacteria</taxon>
        <taxon>Acetobacterales</taxon>
        <taxon>Roseomonadaceae</taxon>
        <taxon>Falsiroseomonas</taxon>
    </lineage>
</organism>
<accession>A0ABX1ESI8</accession>
<sequence length="700" mass="76958">MLDETCLAEGGEAGRHLRAIDWASNPLGPVRNWPLSLQTAVRIVLSSAFPMMVHWGPELITFYNDAYAPSLGRKHPGNLGRPAREWWSEMWDQLVPIFDQVLSGRSFSVENARYTPDRDGAPREAYFTHCHSPLWDDHGRIAGIFLVVTETTRQVIAERDLLQANASLAEQNTTLRESEARLRAVVSASSEVLYSMTADWKEMRQLTGGSFLADSISTNPEWLAQYIPADEQPRVRAAIEAAIRTKGLFQLEHRVYRADGSVGWTVSRAVPLLDEQGDIIEWFGTASDVTARRDAEAALQRLNETLEEQVAARTRELMTAEEALRQSQKMEAVGQLTGGVAHDFNNMLTIIRSSVDFLRRPGLPEDRRARYLEAVSDTVERASRITGQLLAFARRQTLTPEVFDVGTTLQGTVDMLRTVTGSRIHVELELPEQPCFVRADLSQFETALVNLVVNARDAMNGEGRVILRLHCGASLPPIRGHAGSSRRFAAVSVIDTGAGIPPQVIDHIFEPFFTTKDVGKGTGLGLSQVIGFTKQSGGDVEVQSEVGKGSTFTLYLPKVNPAQLAERQDASSIAPTGFGESVLVVEDNLEVGGFCTQILEDLGYKAIWVTSAEEALERLGQDGDGFQAVFSDVVMPGLGGVELARLLRSQLPDLPVVLTSGYSHVLVQENDHGFPLVHKPYSAEEVGRVLRRVLGEPSGR</sequence>
<keyword evidence="3 4" id="KW-0597">Phosphoprotein</keyword>
<dbReference type="EC" id="2.7.13.3" evidence="2"/>
<dbReference type="InterPro" id="IPR001610">
    <property type="entry name" value="PAC"/>
</dbReference>
<dbReference type="SMART" id="SM00388">
    <property type="entry name" value="HisKA"/>
    <property type="match status" value="1"/>
</dbReference>